<keyword evidence="9 10" id="KW-0472">Membrane</keyword>
<dbReference type="SFLD" id="SFLDG00002">
    <property type="entry name" value="C1.7:_P-type_atpase_like"/>
    <property type="match status" value="1"/>
</dbReference>
<dbReference type="InterPro" id="IPR027256">
    <property type="entry name" value="P-typ_ATPase_IB"/>
</dbReference>
<keyword evidence="3 10" id="KW-0812">Transmembrane</keyword>
<dbReference type="Gene3D" id="3.40.50.1000">
    <property type="entry name" value="HAD superfamily/HAD-like"/>
    <property type="match status" value="1"/>
</dbReference>
<feature type="transmembrane region" description="Helical" evidence="10">
    <location>
        <begin position="191"/>
        <end position="210"/>
    </location>
</feature>
<dbReference type="InterPro" id="IPR036412">
    <property type="entry name" value="HAD-like_sf"/>
</dbReference>
<feature type="transmembrane region" description="Helical" evidence="10">
    <location>
        <begin position="374"/>
        <end position="393"/>
    </location>
</feature>
<dbReference type="InterPro" id="IPR036163">
    <property type="entry name" value="HMA_dom_sf"/>
</dbReference>
<dbReference type="InterPro" id="IPR006121">
    <property type="entry name" value="HMA_dom"/>
</dbReference>
<evidence type="ECO:0000256" key="8">
    <source>
        <dbReference type="ARBA" id="ARBA00022989"/>
    </source>
</evidence>
<dbReference type="InterPro" id="IPR018303">
    <property type="entry name" value="ATPase_P-typ_P_site"/>
</dbReference>
<sequence length="735" mass="79443">MNSNETIRQETFAITGMTCTNCSARIEKILNKKDGINNAYVNFATEKAVVSFDPNLITPETIEGFVAKAGYGAILDLAENQESLEKAQAKELKKLKIELIISSLLSLPMVIGMFAMILKSEAAWVHFVHTPWVQLLLTTPVQFYIGARFYKGTYLSLKNGSATMDVLVALGTTSAYLLSIYNGFFSQPQGHLYFEASAVIITLILLGKYLEHLAKSRTNSALKQLLDLQPKTALVLDENNQPKEIPVEAVKMGDLILIQPGRSIPVDAEVVSGYTSIDESMLTGESLPVEKNIGDVIYSGTMNSTGTLTAKVLKASNESTLSKIIKMVEDAQGSRAPIQKLADTISAIFVPTVIGIAILTWLISWYITKDSTTAIIHAVSVLVIACPCALGLATPTAIMVGTGLGARYGILIKNGEALETASIINAVIVDKTGTLTEGKPVVTDFQAFSNDGQTILTVLSSLETFSEHPLAKAIVNYANDQEIQPQTVDNFTSHTGFGISGDLNGKTYYVGAKRFMDQQNINIDTHIDMIQQLESTGKTVMLLGSEQQLIGLIAVADQLKPTTAEAIQRLQAKGIDVYMMTGDNKRTALHIGSQVHLDESHIFAEVLPQDKANYVKELQNKGLKIAMIGDGMNDAPALAQADIGIAMGTGTDIAMESADITIMNGDLINVDRTLQLSKETMKKIRQNLFWAFLYNTVGIPFAAFGLLSPIIAGGAMAFSSVSVLTNSLLLNKKKL</sequence>
<gene>
    <name evidence="12" type="ORF">GCM10023338_23350</name>
</gene>
<dbReference type="SUPFAM" id="SSF55008">
    <property type="entry name" value="HMA, heavy metal-associated domain"/>
    <property type="match status" value="1"/>
</dbReference>
<evidence type="ECO:0000256" key="4">
    <source>
        <dbReference type="ARBA" id="ARBA00022723"/>
    </source>
</evidence>
<dbReference type="PANTHER" id="PTHR43520">
    <property type="entry name" value="ATP7, ISOFORM B"/>
    <property type="match status" value="1"/>
</dbReference>
<dbReference type="PRINTS" id="PR00119">
    <property type="entry name" value="CATATPASE"/>
</dbReference>
<evidence type="ECO:0000313" key="12">
    <source>
        <dbReference type="EMBL" id="GAA5104096.1"/>
    </source>
</evidence>
<evidence type="ECO:0000256" key="9">
    <source>
        <dbReference type="ARBA" id="ARBA00023136"/>
    </source>
</evidence>
<dbReference type="Pfam" id="PF00122">
    <property type="entry name" value="E1-E2_ATPase"/>
    <property type="match status" value="1"/>
</dbReference>
<dbReference type="EMBL" id="BAABKE010000010">
    <property type="protein sequence ID" value="GAA5104096.1"/>
    <property type="molecule type" value="Genomic_DNA"/>
</dbReference>
<keyword evidence="4 10" id="KW-0479">Metal-binding</keyword>
<keyword evidence="10" id="KW-1003">Cell membrane</keyword>
<dbReference type="NCBIfam" id="TIGR01494">
    <property type="entry name" value="ATPase_P-type"/>
    <property type="match status" value="1"/>
</dbReference>
<dbReference type="InterPro" id="IPR059000">
    <property type="entry name" value="ATPase_P-type_domA"/>
</dbReference>
<dbReference type="Gene3D" id="2.70.150.10">
    <property type="entry name" value="Calcium-transporting ATPase, cytoplasmic transduction domain A"/>
    <property type="match status" value="1"/>
</dbReference>
<evidence type="ECO:0000259" key="11">
    <source>
        <dbReference type="PROSITE" id="PS50846"/>
    </source>
</evidence>
<dbReference type="Gene3D" id="3.30.70.100">
    <property type="match status" value="1"/>
</dbReference>
<evidence type="ECO:0000313" key="13">
    <source>
        <dbReference type="Proteomes" id="UP001500631"/>
    </source>
</evidence>
<dbReference type="InterPro" id="IPR008250">
    <property type="entry name" value="ATPase_P-typ_transduc_dom_A_sf"/>
</dbReference>
<accession>A0ABP9N003</accession>
<dbReference type="PROSITE" id="PS01229">
    <property type="entry name" value="COF_2"/>
    <property type="match status" value="1"/>
</dbReference>
<dbReference type="SUPFAM" id="SSF81665">
    <property type="entry name" value="Calcium ATPase, transmembrane domain M"/>
    <property type="match status" value="1"/>
</dbReference>
<dbReference type="InterPro" id="IPR044492">
    <property type="entry name" value="P_typ_ATPase_HD_dom"/>
</dbReference>
<comment type="caution">
    <text evidence="12">The sequence shown here is derived from an EMBL/GenBank/DDBJ whole genome shotgun (WGS) entry which is preliminary data.</text>
</comment>
<feature type="transmembrane region" description="Helical" evidence="10">
    <location>
        <begin position="345"/>
        <end position="368"/>
    </location>
</feature>
<evidence type="ECO:0000256" key="7">
    <source>
        <dbReference type="ARBA" id="ARBA00022967"/>
    </source>
</evidence>
<dbReference type="PROSITE" id="PS01047">
    <property type="entry name" value="HMA_1"/>
    <property type="match status" value="1"/>
</dbReference>
<reference evidence="13" key="1">
    <citation type="journal article" date="2019" name="Int. J. Syst. Evol. Microbiol.">
        <title>The Global Catalogue of Microorganisms (GCM) 10K type strain sequencing project: providing services to taxonomists for standard genome sequencing and annotation.</title>
        <authorList>
            <consortium name="The Broad Institute Genomics Platform"/>
            <consortium name="The Broad Institute Genome Sequencing Center for Infectious Disease"/>
            <person name="Wu L."/>
            <person name="Ma J."/>
        </authorList>
    </citation>
    <scope>NUCLEOTIDE SEQUENCE [LARGE SCALE GENOMIC DNA]</scope>
    <source>
        <strain evidence="13">JCM 18424</strain>
    </source>
</reference>
<feature type="transmembrane region" description="Helical" evidence="10">
    <location>
        <begin position="99"/>
        <end position="118"/>
    </location>
</feature>
<dbReference type="PROSITE" id="PS00154">
    <property type="entry name" value="ATPASE_E1_E2"/>
    <property type="match status" value="1"/>
</dbReference>
<feature type="domain" description="HMA" evidence="11">
    <location>
        <begin position="8"/>
        <end position="74"/>
    </location>
</feature>
<dbReference type="InterPro" id="IPR001757">
    <property type="entry name" value="P_typ_ATPase"/>
</dbReference>
<dbReference type="PANTHER" id="PTHR43520:SF8">
    <property type="entry name" value="P-TYPE CU(+) TRANSPORTER"/>
    <property type="match status" value="1"/>
</dbReference>
<name>A0ABP9N003_9GAMM</name>
<protein>
    <submittedName>
        <fullName evidence="12">Heavy metal translocating P-type ATPase</fullName>
    </submittedName>
</protein>
<dbReference type="InterPro" id="IPR023214">
    <property type="entry name" value="HAD_sf"/>
</dbReference>
<dbReference type="Pfam" id="PF00403">
    <property type="entry name" value="HMA"/>
    <property type="match status" value="1"/>
</dbReference>
<comment type="similarity">
    <text evidence="2 10">Belongs to the cation transport ATPase (P-type) (TC 3.A.3) family. Type IB subfamily.</text>
</comment>
<evidence type="ECO:0000256" key="1">
    <source>
        <dbReference type="ARBA" id="ARBA00004127"/>
    </source>
</evidence>
<evidence type="ECO:0000256" key="5">
    <source>
        <dbReference type="ARBA" id="ARBA00022741"/>
    </source>
</evidence>
<evidence type="ECO:0000256" key="3">
    <source>
        <dbReference type="ARBA" id="ARBA00022692"/>
    </source>
</evidence>
<keyword evidence="13" id="KW-1185">Reference proteome</keyword>
<dbReference type="RefSeq" id="WP_077926616.1">
    <property type="nucleotide sequence ID" value="NZ_BAABKE010000010.1"/>
</dbReference>
<evidence type="ECO:0000256" key="10">
    <source>
        <dbReference type="RuleBase" id="RU362081"/>
    </source>
</evidence>
<dbReference type="Proteomes" id="UP001500631">
    <property type="component" value="Unassembled WGS sequence"/>
</dbReference>
<dbReference type="PROSITE" id="PS50846">
    <property type="entry name" value="HMA_2"/>
    <property type="match status" value="1"/>
</dbReference>
<dbReference type="NCBIfam" id="TIGR01525">
    <property type="entry name" value="ATPase-IB_hvy"/>
    <property type="match status" value="1"/>
</dbReference>
<dbReference type="SFLD" id="SFLDF00027">
    <property type="entry name" value="p-type_atpase"/>
    <property type="match status" value="1"/>
</dbReference>
<dbReference type="SUPFAM" id="SSF81653">
    <property type="entry name" value="Calcium ATPase, transduction domain A"/>
    <property type="match status" value="1"/>
</dbReference>
<keyword evidence="5 10" id="KW-0547">Nucleotide-binding</keyword>
<dbReference type="PRINTS" id="PR00943">
    <property type="entry name" value="CUATPASE"/>
</dbReference>
<feature type="transmembrane region" description="Helical" evidence="10">
    <location>
        <begin position="166"/>
        <end position="185"/>
    </location>
</feature>
<feature type="transmembrane region" description="Helical" evidence="10">
    <location>
        <begin position="710"/>
        <end position="730"/>
    </location>
</feature>
<proteinExistence type="inferred from homology"/>
<keyword evidence="7" id="KW-1278">Translocase</keyword>
<dbReference type="Pfam" id="PF00702">
    <property type="entry name" value="Hydrolase"/>
    <property type="match status" value="1"/>
</dbReference>
<dbReference type="InterPro" id="IPR023298">
    <property type="entry name" value="ATPase_P-typ_TM_dom_sf"/>
</dbReference>
<dbReference type="SUPFAM" id="SSF56784">
    <property type="entry name" value="HAD-like"/>
    <property type="match status" value="1"/>
</dbReference>
<comment type="subcellular location">
    <subcellularLocation>
        <location evidence="10">Cell membrane</location>
    </subcellularLocation>
    <subcellularLocation>
        <location evidence="1">Endomembrane system</location>
        <topology evidence="1">Multi-pass membrane protein</topology>
    </subcellularLocation>
</comment>
<keyword evidence="6 10" id="KW-0067">ATP-binding</keyword>
<evidence type="ECO:0000256" key="2">
    <source>
        <dbReference type="ARBA" id="ARBA00006024"/>
    </source>
</evidence>
<dbReference type="Gene3D" id="3.40.1110.10">
    <property type="entry name" value="Calcium-transporting ATPase, cytoplasmic domain N"/>
    <property type="match status" value="1"/>
</dbReference>
<dbReference type="CDD" id="cd00371">
    <property type="entry name" value="HMA"/>
    <property type="match status" value="1"/>
</dbReference>
<dbReference type="InterPro" id="IPR023299">
    <property type="entry name" value="ATPase_P-typ_cyto_dom_N"/>
</dbReference>
<keyword evidence="8 10" id="KW-1133">Transmembrane helix</keyword>
<organism evidence="12 13">
    <name type="scientific">Wohlfahrtiimonas larvae</name>
    <dbReference type="NCBI Taxonomy" id="1157986"/>
    <lineage>
        <taxon>Bacteria</taxon>
        <taxon>Pseudomonadati</taxon>
        <taxon>Pseudomonadota</taxon>
        <taxon>Gammaproteobacteria</taxon>
        <taxon>Cardiobacteriales</taxon>
        <taxon>Ignatzschineriaceae</taxon>
        <taxon>Wohlfahrtiimonas</taxon>
    </lineage>
</organism>
<feature type="transmembrane region" description="Helical" evidence="10">
    <location>
        <begin position="687"/>
        <end position="704"/>
    </location>
</feature>
<dbReference type="NCBIfam" id="TIGR01511">
    <property type="entry name" value="ATPase-IB1_Cu"/>
    <property type="match status" value="1"/>
</dbReference>
<dbReference type="SFLD" id="SFLDS00003">
    <property type="entry name" value="Haloacid_Dehalogenase"/>
    <property type="match status" value="1"/>
</dbReference>
<dbReference type="CDD" id="cd02094">
    <property type="entry name" value="P-type_ATPase_Cu-like"/>
    <property type="match status" value="1"/>
</dbReference>
<evidence type="ECO:0000256" key="6">
    <source>
        <dbReference type="ARBA" id="ARBA00022840"/>
    </source>
</evidence>
<dbReference type="InterPro" id="IPR017969">
    <property type="entry name" value="Heavy-metal-associated_CS"/>
</dbReference>
<feature type="transmembrane region" description="Helical" evidence="10">
    <location>
        <begin position="124"/>
        <end position="145"/>
    </location>
</feature>